<evidence type="ECO:0000256" key="5">
    <source>
        <dbReference type="ARBA" id="ARBA00022605"/>
    </source>
</evidence>
<dbReference type="HAMAP" id="MF_00135">
    <property type="entry name" value="PRAI"/>
    <property type="match status" value="1"/>
</dbReference>
<dbReference type="CDD" id="cd00405">
    <property type="entry name" value="PRAI"/>
    <property type="match status" value="1"/>
</dbReference>
<dbReference type="GO" id="GO:0004640">
    <property type="term" value="F:phosphoribosylanthranilate isomerase activity"/>
    <property type="evidence" value="ECO:0007669"/>
    <property type="project" value="UniProtKB-UniRule"/>
</dbReference>
<keyword evidence="12" id="KW-1185">Reference proteome</keyword>
<dbReference type="Pfam" id="PF00697">
    <property type="entry name" value="PRAI"/>
    <property type="match status" value="1"/>
</dbReference>
<evidence type="ECO:0000256" key="9">
    <source>
        <dbReference type="HAMAP-Rule" id="MF_00135"/>
    </source>
</evidence>
<keyword evidence="5 9" id="KW-0028">Amino-acid biosynthesis</keyword>
<dbReference type="RefSeq" id="WP_015238653.1">
    <property type="nucleotide sequence ID" value="NC_020283.1"/>
</dbReference>
<dbReference type="InterPro" id="IPR001240">
    <property type="entry name" value="PRAI_dom"/>
</dbReference>
<dbReference type="InterPro" id="IPR011060">
    <property type="entry name" value="RibuloseP-bd_barrel"/>
</dbReference>
<dbReference type="Gene3D" id="3.20.20.70">
    <property type="entry name" value="Aldolase class I"/>
    <property type="match status" value="1"/>
</dbReference>
<comment type="catalytic activity">
    <reaction evidence="1 9">
        <text>N-(5-phospho-beta-D-ribosyl)anthranilate = 1-(2-carboxyphenylamino)-1-deoxy-D-ribulose 5-phosphate</text>
        <dbReference type="Rhea" id="RHEA:21540"/>
        <dbReference type="ChEBI" id="CHEBI:18277"/>
        <dbReference type="ChEBI" id="CHEBI:58613"/>
        <dbReference type="EC" id="5.3.1.24"/>
    </reaction>
</comment>
<dbReference type="EMBL" id="CP003804">
    <property type="protein sequence ID" value="AGF47514.1"/>
    <property type="molecule type" value="Genomic_DNA"/>
</dbReference>
<evidence type="ECO:0000313" key="11">
    <source>
        <dbReference type="EMBL" id="AGF47514.1"/>
    </source>
</evidence>
<evidence type="ECO:0000256" key="2">
    <source>
        <dbReference type="ARBA" id="ARBA00004664"/>
    </source>
</evidence>
<comment type="similarity">
    <text evidence="9">Belongs to the TrpF family.</text>
</comment>
<reference evidence="11 12" key="1">
    <citation type="journal article" date="2013" name="Genome Biol. Evol.">
        <title>Genome evolution and phylogenomic analysis of candidatus kinetoplastibacterium, the betaproteobacterial endosymbionts of strigomonas and angomonas.</title>
        <authorList>
            <person name="Alves J.M."/>
            <person name="Serrano M.G."/>
            <person name="Maia da Silva F."/>
            <person name="Voegtly L.J."/>
            <person name="Matveyev A.V."/>
            <person name="Teixeira M.M."/>
            <person name="Camargo E.P."/>
            <person name="Buck G.A."/>
        </authorList>
    </citation>
    <scope>NUCLEOTIDE SEQUENCE [LARGE SCALE GENOMIC DNA]</scope>
    <source>
        <strain evidence="11 12">TCC036E</strain>
    </source>
</reference>
<dbReference type="eggNOG" id="COG0135">
    <property type="taxonomic scope" value="Bacteria"/>
</dbReference>
<keyword evidence="8 9" id="KW-0413">Isomerase</keyword>
<accession>M1LW95</accession>
<evidence type="ECO:0000256" key="3">
    <source>
        <dbReference type="ARBA" id="ARBA00012572"/>
    </source>
</evidence>
<dbReference type="InterPro" id="IPR044643">
    <property type="entry name" value="TrpF_fam"/>
</dbReference>
<dbReference type="InterPro" id="IPR013785">
    <property type="entry name" value="Aldolase_TIM"/>
</dbReference>
<comment type="pathway">
    <text evidence="2 9">Amino-acid biosynthesis; L-tryptophan biosynthesis; L-tryptophan from chorismate: step 3/5.</text>
</comment>
<dbReference type="GO" id="GO:0000162">
    <property type="term" value="P:L-tryptophan biosynthetic process"/>
    <property type="evidence" value="ECO:0007669"/>
    <property type="project" value="UniProtKB-UniRule"/>
</dbReference>
<dbReference type="PATRIC" id="fig|1208918.3.peg.211"/>
<organism evidence="11 12">
    <name type="scientific">Candidatus Kinetoplastidibacterium crithidiae TCC036E</name>
    <dbReference type="NCBI Taxonomy" id="1208918"/>
    <lineage>
        <taxon>Bacteria</taxon>
        <taxon>Pseudomonadati</taxon>
        <taxon>Pseudomonadota</taxon>
        <taxon>Betaproteobacteria</taxon>
        <taxon>Candidatus Kinetoplastidibacterium</taxon>
    </lineage>
</organism>
<evidence type="ECO:0000259" key="10">
    <source>
        <dbReference type="Pfam" id="PF00697"/>
    </source>
</evidence>
<evidence type="ECO:0000256" key="1">
    <source>
        <dbReference type="ARBA" id="ARBA00001164"/>
    </source>
</evidence>
<keyword evidence="6 9" id="KW-0822">Tryptophan biosynthesis</keyword>
<proteinExistence type="inferred from homology"/>
<dbReference type="HOGENOM" id="CLU_076364_2_0_4"/>
<dbReference type="UniPathway" id="UPA00035">
    <property type="reaction ID" value="UER00042"/>
</dbReference>
<sequence length="224" mass="25112">MINKRTRLKICGFTRVEDVVFAINLGVDAIGLVFYENSKRFISIEQAINIRKEIPPFVDVVALFVNATKSEINLVQDKISPDFLQFHGNESEDFCSMFKQKFLKVFRVGAPGLENSNDLERACKSYSSASGWLFDSYTDVYGGSGISFDHKVLHSLCRSSIKNRVIVSGGVNETNVEDIIRYLDPFALDFSSCVEVSPGIKSLEKMSRILNIIEKTNNCVSINT</sequence>
<protein>
    <recommendedName>
        <fullName evidence="4 9">N-(5'-phosphoribosyl)anthranilate isomerase</fullName>
        <shortName evidence="9">PRAI</shortName>
        <ecNumber evidence="3 9">5.3.1.24</ecNumber>
    </recommendedName>
</protein>
<evidence type="ECO:0000313" key="12">
    <source>
        <dbReference type="Proteomes" id="UP000011686"/>
    </source>
</evidence>
<dbReference type="Proteomes" id="UP000011686">
    <property type="component" value="Chromosome"/>
</dbReference>
<dbReference type="STRING" id="1208918.CDEE_0468"/>
<dbReference type="KEGG" id="kct:CDEE_0468"/>
<dbReference type="PANTHER" id="PTHR42894">
    <property type="entry name" value="N-(5'-PHOSPHORIBOSYL)ANTHRANILATE ISOMERASE"/>
    <property type="match status" value="1"/>
</dbReference>
<keyword evidence="7 9" id="KW-0057">Aromatic amino acid biosynthesis</keyword>
<evidence type="ECO:0000256" key="4">
    <source>
        <dbReference type="ARBA" id="ARBA00022272"/>
    </source>
</evidence>
<feature type="domain" description="N-(5'phosphoribosyl) anthranilate isomerase (PRAI)" evidence="10">
    <location>
        <begin position="8"/>
        <end position="210"/>
    </location>
</feature>
<name>M1LW95_9PROT</name>
<dbReference type="PANTHER" id="PTHR42894:SF1">
    <property type="entry name" value="N-(5'-PHOSPHORIBOSYL)ANTHRANILATE ISOMERASE"/>
    <property type="match status" value="1"/>
</dbReference>
<dbReference type="AlphaFoldDB" id="M1LW95"/>
<gene>
    <name evidence="9" type="primary">trpF</name>
    <name evidence="11" type="ORF">CDEE_0468</name>
</gene>
<dbReference type="SUPFAM" id="SSF51366">
    <property type="entry name" value="Ribulose-phoshate binding barrel"/>
    <property type="match status" value="1"/>
</dbReference>
<evidence type="ECO:0000256" key="8">
    <source>
        <dbReference type="ARBA" id="ARBA00023235"/>
    </source>
</evidence>
<evidence type="ECO:0000256" key="6">
    <source>
        <dbReference type="ARBA" id="ARBA00022822"/>
    </source>
</evidence>
<evidence type="ECO:0000256" key="7">
    <source>
        <dbReference type="ARBA" id="ARBA00023141"/>
    </source>
</evidence>
<dbReference type="EC" id="5.3.1.24" evidence="3 9"/>